<name>A0A7W7AMT7_9SPHN</name>
<dbReference type="EMBL" id="JACHNY010000020">
    <property type="protein sequence ID" value="MBB4619963.1"/>
    <property type="molecule type" value="Genomic_DNA"/>
</dbReference>
<dbReference type="AlphaFoldDB" id="A0A7W7AMT7"/>
<evidence type="ECO:0000256" key="1">
    <source>
        <dbReference type="SAM" id="MobiDB-lite"/>
    </source>
</evidence>
<sequence length="61" mass="6732">MHPLLETTRVSVAENPAAWPDDAEYDLAGGVWKRTAGGDDPYERPVSKKFDVETGEDQKGQ</sequence>
<accession>A0A7W7AMT7</accession>
<proteinExistence type="predicted"/>
<gene>
    <name evidence="2" type="ORF">GGQ96_004123</name>
</gene>
<dbReference type="Proteomes" id="UP000574769">
    <property type="component" value="Unassembled WGS sequence"/>
</dbReference>
<comment type="caution">
    <text evidence="2">The sequence shown here is derived from an EMBL/GenBank/DDBJ whole genome shotgun (WGS) entry which is preliminary data.</text>
</comment>
<feature type="region of interest" description="Disordered" evidence="1">
    <location>
        <begin position="35"/>
        <end position="61"/>
    </location>
</feature>
<feature type="compositionally biased region" description="Basic and acidic residues" evidence="1">
    <location>
        <begin position="41"/>
        <end position="61"/>
    </location>
</feature>
<evidence type="ECO:0000313" key="3">
    <source>
        <dbReference type="Proteomes" id="UP000574769"/>
    </source>
</evidence>
<keyword evidence="3" id="KW-1185">Reference proteome</keyword>
<evidence type="ECO:0000313" key="2">
    <source>
        <dbReference type="EMBL" id="MBB4619963.1"/>
    </source>
</evidence>
<organism evidence="2 3">
    <name type="scientific">Sphingomonas abaci</name>
    <dbReference type="NCBI Taxonomy" id="237611"/>
    <lineage>
        <taxon>Bacteria</taxon>
        <taxon>Pseudomonadati</taxon>
        <taxon>Pseudomonadota</taxon>
        <taxon>Alphaproteobacteria</taxon>
        <taxon>Sphingomonadales</taxon>
        <taxon>Sphingomonadaceae</taxon>
        <taxon>Sphingomonas</taxon>
    </lineage>
</organism>
<dbReference type="RefSeq" id="WP_184117077.1">
    <property type="nucleotide sequence ID" value="NZ_JACHNY010000020.1"/>
</dbReference>
<protein>
    <submittedName>
        <fullName evidence="2">Uncharacterized protein</fullName>
    </submittedName>
</protein>
<reference evidence="2 3" key="1">
    <citation type="submission" date="2020-08" db="EMBL/GenBank/DDBJ databases">
        <title>Genomic Encyclopedia of Type Strains, Phase IV (KMG-IV): sequencing the most valuable type-strain genomes for metagenomic binning, comparative biology and taxonomic classification.</title>
        <authorList>
            <person name="Goeker M."/>
        </authorList>
    </citation>
    <scope>NUCLEOTIDE SEQUENCE [LARGE SCALE GENOMIC DNA]</scope>
    <source>
        <strain evidence="2 3">DSM 15867</strain>
    </source>
</reference>